<feature type="transmembrane region" description="Helical" evidence="3">
    <location>
        <begin position="73"/>
        <end position="91"/>
    </location>
</feature>
<gene>
    <name evidence="4" type="ORF">KYD98_10810</name>
</gene>
<evidence type="ECO:0000313" key="5">
    <source>
        <dbReference type="Proteomes" id="UP001519921"/>
    </source>
</evidence>
<name>A0ABS7APJ8_9CLOT</name>
<dbReference type="Proteomes" id="UP001519921">
    <property type="component" value="Unassembled WGS sequence"/>
</dbReference>
<feature type="transmembrane region" description="Helical" evidence="3">
    <location>
        <begin position="112"/>
        <end position="135"/>
    </location>
</feature>
<dbReference type="Gene3D" id="1.10.1760.20">
    <property type="match status" value="1"/>
</dbReference>
<dbReference type="RefSeq" id="WP_219780045.1">
    <property type="nucleotide sequence ID" value="NZ_JAHXPT010000008.1"/>
</dbReference>
<organism evidence="4 5">
    <name type="scientific">Clostridium weizhouense</name>
    <dbReference type="NCBI Taxonomy" id="2859781"/>
    <lineage>
        <taxon>Bacteria</taxon>
        <taxon>Bacillati</taxon>
        <taxon>Bacillota</taxon>
        <taxon>Clostridia</taxon>
        <taxon>Eubacteriales</taxon>
        <taxon>Clostridiaceae</taxon>
        <taxon>Clostridium</taxon>
    </lineage>
</organism>
<protein>
    <submittedName>
        <fullName evidence="4">ECF transporter S component</fullName>
    </submittedName>
</protein>
<sequence>MRFSTRRMVLIGVMAAICFVGTYLHVPLAVGGSTTMIHLGTTAIFIAAVLIGPDAGLSAGIGCALYDALDPTFAAWIIPTLIVKGLTGYVAGKISFMNNKNGENSIQNIIGFIAGGIVSLIGYFIFNWLVFVGLASATIKLLASIGTTALGLAIAIPLSIAIKKATTHIIGAIN</sequence>
<evidence type="ECO:0000256" key="2">
    <source>
        <dbReference type="ARBA" id="ARBA00022989"/>
    </source>
</evidence>
<feature type="transmembrane region" description="Helical" evidence="3">
    <location>
        <begin position="141"/>
        <end position="162"/>
    </location>
</feature>
<evidence type="ECO:0000313" key="4">
    <source>
        <dbReference type="EMBL" id="MBW6410586.1"/>
    </source>
</evidence>
<dbReference type="InterPro" id="IPR009825">
    <property type="entry name" value="ECF_substrate-spec-like"/>
</dbReference>
<dbReference type="PANTHER" id="PTHR37815">
    <property type="entry name" value="UPF0397 PROTEIN BC_2624-RELATED"/>
    <property type="match status" value="1"/>
</dbReference>
<keyword evidence="2 3" id="KW-1133">Transmembrane helix</keyword>
<keyword evidence="3" id="KW-0472">Membrane</keyword>
<accession>A0ABS7APJ8</accession>
<dbReference type="Pfam" id="PF07155">
    <property type="entry name" value="ECF-ribofla_trS"/>
    <property type="match status" value="1"/>
</dbReference>
<reference evidence="4 5" key="1">
    <citation type="submission" date="2021-07" db="EMBL/GenBank/DDBJ databases">
        <title>Clostridium weizhouense sp. nov., an anaerobic bacterium isolated from activated sludge of Petroleum wastewater.</title>
        <authorList>
            <person name="Li Q."/>
        </authorList>
    </citation>
    <scope>NUCLEOTIDE SEQUENCE [LARGE SCALE GENOMIC DNA]</scope>
    <source>
        <strain evidence="4 5">YB-6</strain>
    </source>
</reference>
<dbReference type="PANTHER" id="PTHR37815:SF3">
    <property type="entry name" value="UPF0397 PROTEIN SPR0429"/>
    <property type="match status" value="1"/>
</dbReference>
<keyword evidence="1 3" id="KW-0812">Transmembrane</keyword>
<proteinExistence type="predicted"/>
<keyword evidence="5" id="KW-1185">Reference proteome</keyword>
<dbReference type="EMBL" id="JAHXPT010000008">
    <property type="protein sequence ID" value="MBW6410586.1"/>
    <property type="molecule type" value="Genomic_DNA"/>
</dbReference>
<evidence type="ECO:0000256" key="3">
    <source>
        <dbReference type="SAM" id="Phobius"/>
    </source>
</evidence>
<feature type="transmembrane region" description="Helical" evidence="3">
    <location>
        <begin position="6"/>
        <end position="24"/>
    </location>
</feature>
<evidence type="ECO:0000256" key="1">
    <source>
        <dbReference type="ARBA" id="ARBA00022692"/>
    </source>
</evidence>
<comment type="caution">
    <text evidence="4">The sequence shown here is derived from an EMBL/GenBank/DDBJ whole genome shotgun (WGS) entry which is preliminary data.</text>
</comment>